<protein>
    <submittedName>
        <fullName evidence="1">Uncharacterized protein</fullName>
    </submittedName>
</protein>
<evidence type="ECO:0000313" key="1">
    <source>
        <dbReference type="EMBL" id="CAI9724758.1"/>
    </source>
</evidence>
<proteinExistence type="predicted"/>
<sequence length="104" mass="11876">MKGVDIYFLSYKRSNLNVTIIAQLSEVFDSLTTMLPDRELRLIFKYDFKLGNNALHSNVNVDAVFCENCKTLQCSTIASKANLKIWIIMMNIDGGPFLFLIIYS</sequence>
<keyword evidence="2" id="KW-1185">Reference proteome</keyword>
<dbReference type="AlphaFoldDB" id="A0AA36AYQ1"/>
<evidence type="ECO:0000313" key="2">
    <source>
        <dbReference type="Proteomes" id="UP001162480"/>
    </source>
</evidence>
<reference evidence="1" key="1">
    <citation type="submission" date="2023-08" db="EMBL/GenBank/DDBJ databases">
        <authorList>
            <person name="Alioto T."/>
            <person name="Alioto T."/>
            <person name="Gomez Garrido J."/>
        </authorList>
    </citation>
    <scope>NUCLEOTIDE SEQUENCE</scope>
</reference>
<dbReference type="Proteomes" id="UP001162480">
    <property type="component" value="Chromosome 6"/>
</dbReference>
<accession>A0AA36AYQ1</accession>
<name>A0AA36AYQ1_OCTVU</name>
<organism evidence="1 2">
    <name type="scientific">Octopus vulgaris</name>
    <name type="common">Common octopus</name>
    <dbReference type="NCBI Taxonomy" id="6645"/>
    <lineage>
        <taxon>Eukaryota</taxon>
        <taxon>Metazoa</taxon>
        <taxon>Spiralia</taxon>
        <taxon>Lophotrochozoa</taxon>
        <taxon>Mollusca</taxon>
        <taxon>Cephalopoda</taxon>
        <taxon>Coleoidea</taxon>
        <taxon>Octopodiformes</taxon>
        <taxon>Octopoda</taxon>
        <taxon>Incirrata</taxon>
        <taxon>Octopodidae</taxon>
        <taxon>Octopus</taxon>
    </lineage>
</organism>
<gene>
    <name evidence="1" type="ORF">OCTVUL_1B014005</name>
</gene>
<dbReference type="EMBL" id="OX597819">
    <property type="protein sequence ID" value="CAI9724758.1"/>
    <property type="molecule type" value="Genomic_DNA"/>
</dbReference>